<evidence type="ECO:0000256" key="9">
    <source>
        <dbReference type="SAM" id="Phobius"/>
    </source>
</evidence>
<dbReference type="InterPro" id="IPR045861">
    <property type="entry name" value="CorA_cytoplasmic_dom"/>
</dbReference>
<evidence type="ECO:0000313" key="11">
    <source>
        <dbReference type="Proteomes" id="UP000193986"/>
    </source>
</evidence>
<proteinExistence type="inferred from homology"/>
<feature type="region of interest" description="Disordered" evidence="8">
    <location>
        <begin position="500"/>
        <end position="532"/>
    </location>
</feature>
<dbReference type="Gene3D" id="3.30.460.20">
    <property type="entry name" value="CorA soluble domain-like"/>
    <property type="match status" value="1"/>
</dbReference>
<keyword evidence="11" id="KW-1185">Reference proteome</keyword>
<accession>A0A1Y2AYM7</accession>
<keyword evidence="5 9" id="KW-0812">Transmembrane</keyword>
<dbReference type="GO" id="GO:0015095">
    <property type="term" value="F:magnesium ion transmembrane transporter activity"/>
    <property type="evidence" value="ECO:0007669"/>
    <property type="project" value="TreeGrafter"/>
</dbReference>
<keyword evidence="4" id="KW-1003">Cell membrane</keyword>
<protein>
    <submittedName>
        <fullName evidence="10">Uncharacterized protein</fullName>
    </submittedName>
</protein>
<name>A0A1Y2AYM7_9TREE</name>
<evidence type="ECO:0000256" key="3">
    <source>
        <dbReference type="ARBA" id="ARBA00022448"/>
    </source>
</evidence>
<evidence type="ECO:0000256" key="8">
    <source>
        <dbReference type="SAM" id="MobiDB-lite"/>
    </source>
</evidence>
<dbReference type="EMBL" id="MCFC01000042">
    <property type="protein sequence ID" value="ORY26965.1"/>
    <property type="molecule type" value="Genomic_DNA"/>
</dbReference>
<dbReference type="SUPFAM" id="SSF144083">
    <property type="entry name" value="Magnesium transport protein CorA, transmembrane region"/>
    <property type="match status" value="1"/>
</dbReference>
<dbReference type="GO" id="GO:0050897">
    <property type="term" value="F:cobalt ion binding"/>
    <property type="evidence" value="ECO:0007669"/>
    <property type="project" value="TreeGrafter"/>
</dbReference>
<feature type="transmembrane region" description="Helical" evidence="9">
    <location>
        <begin position="634"/>
        <end position="655"/>
    </location>
</feature>
<gene>
    <name evidence="10" type="ORF">BCR39DRAFT_539585</name>
</gene>
<keyword evidence="7 9" id="KW-0472">Membrane</keyword>
<dbReference type="GO" id="GO:0015087">
    <property type="term" value="F:cobalt ion transmembrane transporter activity"/>
    <property type="evidence" value="ECO:0007669"/>
    <property type="project" value="TreeGrafter"/>
</dbReference>
<dbReference type="SUPFAM" id="SSF143865">
    <property type="entry name" value="CorA soluble domain-like"/>
    <property type="match status" value="1"/>
</dbReference>
<feature type="transmembrane region" description="Helical" evidence="9">
    <location>
        <begin position="601"/>
        <end position="622"/>
    </location>
</feature>
<evidence type="ECO:0000256" key="4">
    <source>
        <dbReference type="ARBA" id="ARBA00022475"/>
    </source>
</evidence>
<evidence type="ECO:0000256" key="1">
    <source>
        <dbReference type="ARBA" id="ARBA00004651"/>
    </source>
</evidence>
<dbReference type="OrthoDB" id="165352at2759"/>
<keyword evidence="6 9" id="KW-1133">Transmembrane helix</keyword>
<evidence type="ECO:0000256" key="2">
    <source>
        <dbReference type="ARBA" id="ARBA00009765"/>
    </source>
</evidence>
<reference evidence="10 11" key="1">
    <citation type="submission" date="2016-07" db="EMBL/GenBank/DDBJ databases">
        <title>Pervasive Adenine N6-methylation of Active Genes in Fungi.</title>
        <authorList>
            <consortium name="DOE Joint Genome Institute"/>
            <person name="Mondo S.J."/>
            <person name="Dannebaum R.O."/>
            <person name="Kuo R.C."/>
            <person name="Labutti K."/>
            <person name="Haridas S."/>
            <person name="Kuo A."/>
            <person name="Salamov A."/>
            <person name="Ahrendt S.R."/>
            <person name="Lipzen A."/>
            <person name="Sullivan W."/>
            <person name="Andreopoulos W.B."/>
            <person name="Clum A."/>
            <person name="Lindquist E."/>
            <person name="Daum C."/>
            <person name="Ramamoorthy G.K."/>
            <person name="Gryganskyi A."/>
            <person name="Culley D."/>
            <person name="Magnuson J.K."/>
            <person name="James T.Y."/>
            <person name="O'Malley M.A."/>
            <person name="Stajich J.E."/>
            <person name="Spatafora J.W."/>
            <person name="Visel A."/>
            <person name="Grigoriev I.V."/>
        </authorList>
    </citation>
    <scope>NUCLEOTIDE SEQUENCE [LARGE SCALE GENOMIC DNA]</scope>
    <source>
        <strain evidence="10 11">68-887.2</strain>
    </source>
</reference>
<evidence type="ECO:0000313" key="10">
    <source>
        <dbReference type="EMBL" id="ORY26965.1"/>
    </source>
</evidence>
<dbReference type="Proteomes" id="UP000193986">
    <property type="component" value="Unassembled WGS sequence"/>
</dbReference>
<dbReference type="InParanoid" id="A0A1Y2AYM7"/>
<dbReference type="PANTHER" id="PTHR46494:SF1">
    <property type="entry name" value="CORA FAMILY METAL ION TRANSPORTER (EUROFUNG)"/>
    <property type="match status" value="1"/>
</dbReference>
<feature type="compositionally biased region" description="Pro residues" evidence="8">
    <location>
        <begin position="74"/>
        <end position="85"/>
    </location>
</feature>
<dbReference type="Pfam" id="PF01544">
    <property type="entry name" value="CorA"/>
    <property type="match status" value="1"/>
</dbReference>
<dbReference type="PANTHER" id="PTHR46494">
    <property type="entry name" value="CORA FAMILY METAL ION TRANSPORTER (EUROFUNG)"/>
    <property type="match status" value="1"/>
</dbReference>
<comment type="similarity">
    <text evidence="2">Belongs to the CorA metal ion transporter (MIT) (TC 1.A.35) family.</text>
</comment>
<dbReference type="InterPro" id="IPR045863">
    <property type="entry name" value="CorA_TM1_TM2"/>
</dbReference>
<evidence type="ECO:0000256" key="5">
    <source>
        <dbReference type="ARBA" id="ARBA00022692"/>
    </source>
</evidence>
<feature type="region of interest" description="Disordered" evidence="8">
    <location>
        <begin position="58"/>
        <end position="92"/>
    </location>
</feature>
<evidence type="ECO:0000256" key="7">
    <source>
        <dbReference type="ARBA" id="ARBA00023136"/>
    </source>
</evidence>
<comment type="caution">
    <text evidence="10">The sequence shown here is derived from an EMBL/GenBank/DDBJ whole genome shotgun (WGS) entry which is preliminary data.</text>
</comment>
<dbReference type="GO" id="GO:0000287">
    <property type="term" value="F:magnesium ion binding"/>
    <property type="evidence" value="ECO:0007669"/>
    <property type="project" value="TreeGrafter"/>
</dbReference>
<dbReference type="Gene3D" id="1.20.58.340">
    <property type="entry name" value="Magnesium transport protein CorA, transmembrane region"/>
    <property type="match status" value="2"/>
</dbReference>
<dbReference type="InterPro" id="IPR002523">
    <property type="entry name" value="MgTranspt_CorA/ZnTranspt_ZntB"/>
</dbReference>
<sequence>MHSILLSLRNPACPVLRSFRSSPRSVYKQTLHRFVDPRHCVRAMTYYGATAMGHIPKPPSDAFNARALSTPSSSEPPFPPSPTSPTSPQIGDLESGLARQRHRISRSVGGIVGKGGSSSGGYHWLAGAAGDAKGGRTGDEQGVNVKSKRDQEAYAHLTGRTKVTVVDYTSSTDEEASNLRTDFEGSRLQEWLDSDVSDRATGEDGKPKGVRWIHIEGINWEVIKTLTLTFGLHPLAVEDLLRAYNTPRSKLDFYKSHLYLQLLIQHTHPGDEALLLHAADALPFGRADEILNGAEPGNGTQAQGSKSGVVQRLRDELGGGRAMRLPEGVEGVFEPSAPLSERANDSQPLREAHRLTLDELSAKYMIPVRRAVCSIFLTRDGTLISVSKSSISEVLHPIYDRLGDDQSLLRRSGDVSMLAEALLDVSVDLAIEISQTFEAEILKLEASVLVDPSMGIVRHLHVLSSQLIRLRRTLTPLLHLVYTIRDQDLQRSAAASAMLGHRASDKNHQQSQLMPEMSLSRPGSPGFGRDSASVMSGFQQPPGAQAVAFFSPMSKVYIADVIDHLEIVVSSMDQYVATCDHLTDYVFNALSFQTNASMERLSIVTVVFLPLTFIASYFGMNFTGFAELQGSVSYFWKVAAPATTAFFIIFSASYLRRGVETAWRRLGRWRRTRMIEKAKARRTAGSVKS</sequence>
<organism evidence="10 11">
    <name type="scientific">Naematelia encephala</name>
    <dbReference type="NCBI Taxonomy" id="71784"/>
    <lineage>
        <taxon>Eukaryota</taxon>
        <taxon>Fungi</taxon>
        <taxon>Dikarya</taxon>
        <taxon>Basidiomycota</taxon>
        <taxon>Agaricomycotina</taxon>
        <taxon>Tremellomycetes</taxon>
        <taxon>Tremellales</taxon>
        <taxon>Naemateliaceae</taxon>
        <taxon>Naematelia</taxon>
    </lineage>
</organism>
<evidence type="ECO:0000256" key="6">
    <source>
        <dbReference type="ARBA" id="ARBA00022989"/>
    </source>
</evidence>
<feature type="non-terminal residue" evidence="10">
    <location>
        <position position="1"/>
    </location>
</feature>
<dbReference type="STRING" id="71784.A0A1Y2AYM7"/>
<dbReference type="GO" id="GO:0005886">
    <property type="term" value="C:plasma membrane"/>
    <property type="evidence" value="ECO:0007669"/>
    <property type="project" value="UniProtKB-SubCell"/>
</dbReference>
<comment type="subcellular location">
    <subcellularLocation>
        <location evidence="1">Cell membrane</location>
        <topology evidence="1">Multi-pass membrane protein</topology>
    </subcellularLocation>
</comment>
<dbReference type="AlphaFoldDB" id="A0A1Y2AYM7"/>
<keyword evidence="3" id="KW-0813">Transport</keyword>